<sequence>MDSPYNSNSNIDVWRSSIDDTSPPPNILFDLTPRDHGEGTMTSLGLGPLELDQLPNFFSIPPCGPYKYGHLSDREYPPKAPHEIADALLSLKHAVVHPDLRGPLSPLSPPPPPQAMPHFGPSHYPSQHMTGYGIPSPGPHPYSQGHYPHAHHPTQSLSYSMNHNP</sequence>
<name>A0AAV2HNL5_LYMST</name>
<feature type="compositionally biased region" description="Polar residues" evidence="1">
    <location>
        <begin position="153"/>
        <end position="165"/>
    </location>
</feature>
<feature type="non-terminal residue" evidence="2">
    <location>
        <position position="165"/>
    </location>
</feature>
<dbReference type="AlphaFoldDB" id="A0AAV2HNL5"/>
<keyword evidence="3" id="KW-1185">Reference proteome</keyword>
<reference evidence="2 3" key="1">
    <citation type="submission" date="2024-04" db="EMBL/GenBank/DDBJ databases">
        <authorList>
            <consortium name="Genoscope - CEA"/>
            <person name="William W."/>
        </authorList>
    </citation>
    <scope>NUCLEOTIDE SEQUENCE [LARGE SCALE GENOMIC DNA]</scope>
</reference>
<gene>
    <name evidence="2" type="ORF">GSLYS_00009053001</name>
</gene>
<feature type="region of interest" description="Disordered" evidence="1">
    <location>
        <begin position="1"/>
        <end position="25"/>
    </location>
</feature>
<evidence type="ECO:0000313" key="3">
    <source>
        <dbReference type="Proteomes" id="UP001497497"/>
    </source>
</evidence>
<organism evidence="2 3">
    <name type="scientific">Lymnaea stagnalis</name>
    <name type="common">Great pond snail</name>
    <name type="synonym">Helix stagnalis</name>
    <dbReference type="NCBI Taxonomy" id="6523"/>
    <lineage>
        <taxon>Eukaryota</taxon>
        <taxon>Metazoa</taxon>
        <taxon>Spiralia</taxon>
        <taxon>Lophotrochozoa</taxon>
        <taxon>Mollusca</taxon>
        <taxon>Gastropoda</taxon>
        <taxon>Heterobranchia</taxon>
        <taxon>Euthyneura</taxon>
        <taxon>Panpulmonata</taxon>
        <taxon>Hygrophila</taxon>
        <taxon>Lymnaeoidea</taxon>
        <taxon>Lymnaeidae</taxon>
        <taxon>Lymnaea</taxon>
    </lineage>
</organism>
<dbReference type="EMBL" id="CAXITT010000191">
    <property type="protein sequence ID" value="CAL1535093.1"/>
    <property type="molecule type" value="Genomic_DNA"/>
</dbReference>
<evidence type="ECO:0000256" key="1">
    <source>
        <dbReference type="SAM" id="MobiDB-lite"/>
    </source>
</evidence>
<protein>
    <submittedName>
        <fullName evidence="2">Uncharacterized protein</fullName>
    </submittedName>
</protein>
<feature type="compositionally biased region" description="Polar residues" evidence="1">
    <location>
        <begin position="1"/>
        <end position="11"/>
    </location>
</feature>
<feature type="region of interest" description="Disordered" evidence="1">
    <location>
        <begin position="127"/>
        <end position="165"/>
    </location>
</feature>
<evidence type="ECO:0000313" key="2">
    <source>
        <dbReference type="EMBL" id="CAL1535093.1"/>
    </source>
</evidence>
<proteinExistence type="predicted"/>
<comment type="caution">
    <text evidence="2">The sequence shown here is derived from an EMBL/GenBank/DDBJ whole genome shotgun (WGS) entry which is preliminary data.</text>
</comment>
<dbReference type="Proteomes" id="UP001497497">
    <property type="component" value="Unassembled WGS sequence"/>
</dbReference>
<accession>A0AAV2HNL5</accession>